<proteinExistence type="predicted"/>
<dbReference type="EMBL" id="JASCZI010060676">
    <property type="protein sequence ID" value="MED6135204.1"/>
    <property type="molecule type" value="Genomic_DNA"/>
</dbReference>
<evidence type="ECO:0000313" key="1">
    <source>
        <dbReference type="EMBL" id="MED6135204.1"/>
    </source>
</evidence>
<organism evidence="1 2">
    <name type="scientific">Stylosanthes scabra</name>
    <dbReference type="NCBI Taxonomy" id="79078"/>
    <lineage>
        <taxon>Eukaryota</taxon>
        <taxon>Viridiplantae</taxon>
        <taxon>Streptophyta</taxon>
        <taxon>Embryophyta</taxon>
        <taxon>Tracheophyta</taxon>
        <taxon>Spermatophyta</taxon>
        <taxon>Magnoliopsida</taxon>
        <taxon>eudicotyledons</taxon>
        <taxon>Gunneridae</taxon>
        <taxon>Pentapetalae</taxon>
        <taxon>rosids</taxon>
        <taxon>fabids</taxon>
        <taxon>Fabales</taxon>
        <taxon>Fabaceae</taxon>
        <taxon>Papilionoideae</taxon>
        <taxon>50 kb inversion clade</taxon>
        <taxon>dalbergioids sensu lato</taxon>
        <taxon>Dalbergieae</taxon>
        <taxon>Pterocarpus clade</taxon>
        <taxon>Stylosanthes</taxon>
    </lineage>
</organism>
<dbReference type="Proteomes" id="UP001341840">
    <property type="component" value="Unassembled WGS sequence"/>
</dbReference>
<name>A0ABU6SFU8_9FABA</name>
<reference evidence="1 2" key="1">
    <citation type="journal article" date="2023" name="Plants (Basel)">
        <title>Bridging the Gap: Combining Genomics and Transcriptomics Approaches to Understand Stylosanthes scabra, an Orphan Legume from the Brazilian Caatinga.</title>
        <authorList>
            <person name="Ferreira-Neto J.R.C."/>
            <person name="da Silva M.D."/>
            <person name="Binneck E."/>
            <person name="de Melo N.F."/>
            <person name="da Silva R.H."/>
            <person name="de Melo A.L.T.M."/>
            <person name="Pandolfi V."/>
            <person name="Bustamante F.O."/>
            <person name="Brasileiro-Vidal A.C."/>
            <person name="Benko-Iseppon A.M."/>
        </authorList>
    </citation>
    <scope>NUCLEOTIDE SEQUENCE [LARGE SCALE GENOMIC DNA]</scope>
    <source>
        <tissue evidence="1">Leaves</tissue>
    </source>
</reference>
<sequence>MHEGIGTLMIVGPKFKFWPDEYKTGLHKKWDMDTEDASLDEGSLRLKEMDADLQDEVRPELAMDELN</sequence>
<accession>A0ABU6SFU8</accession>
<comment type="caution">
    <text evidence="1">The sequence shown here is derived from an EMBL/GenBank/DDBJ whole genome shotgun (WGS) entry which is preliminary data.</text>
</comment>
<evidence type="ECO:0000313" key="2">
    <source>
        <dbReference type="Proteomes" id="UP001341840"/>
    </source>
</evidence>
<gene>
    <name evidence="1" type="ORF">PIB30_044121</name>
</gene>
<protein>
    <submittedName>
        <fullName evidence="1">Uncharacterized protein</fullName>
    </submittedName>
</protein>
<keyword evidence="2" id="KW-1185">Reference proteome</keyword>